<proteinExistence type="predicted"/>
<sequence>MFLPTLALPFGSHLRFDWHYFAVCEYLIEQRRHPGCEPSRTTMSLHLKYLRNFFLTVLLHPKTTIQLINLTSICGDSELLNMKILDFTCRYSKQQLTQSFPGEV</sequence>
<evidence type="ECO:0000313" key="2">
    <source>
        <dbReference type="Proteomes" id="UP001141806"/>
    </source>
</evidence>
<reference evidence="1" key="1">
    <citation type="journal article" date="2023" name="Plant J.">
        <title>The genome of the king protea, Protea cynaroides.</title>
        <authorList>
            <person name="Chang J."/>
            <person name="Duong T.A."/>
            <person name="Schoeman C."/>
            <person name="Ma X."/>
            <person name="Roodt D."/>
            <person name="Barker N."/>
            <person name="Li Z."/>
            <person name="Van de Peer Y."/>
            <person name="Mizrachi E."/>
        </authorList>
    </citation>
    <scope>NUCLEOTIDE SEQUENCE</scope>
    <source>
        <tissue evidence="1">Young leaves</tissue>
    </source>
</reference>
<protein>
    <submittedName>
        <fullName evidence="1">Uncharacterized protein</fullName>
    </submittedName>
</protein>
<accession>A0A9Q0K0I4</accession>
<organism evidence="1 2">
    <name type="scientific">Protea cynaroides</name>
    <dbReference type="NCBI Taxonomy" id="273540"/>
    <lineage>
        <taxon>Eukaryota</taxon>
        <taxon>Viridiplantae</taxon>
        <taxon>Streptophyta</taxon>
        <taxon>Embryophyta</taxon>
        <taxon>Tracheophyta</taxon>
        <taxon>Spermatophyta</taxon>
        <taxon>Magnoliopsida</taxon>
        <taxon>Proteales</taxon>
        <taxon>Proteaceae</taxon>
        <taxon>Protea</taxon>
    </lineage>
</organism>
<dbReference type="EMBL" id="JAMYWD010000010">
    <property type="protein sequence ID" value="KAJ4958666.1"/>
    <property type="molecule type" value="Genomic_DNA"/>
</dbReference>
<dbReference type="Proteomes" id="UP001141806">
    <property type="component" value="Unassembled WGS sequence"/>
</dbReference>
<dbReference type="AlphaFoldDB" id="A0A9Q0K0I4"/>
<name>A0A9Q0K0I4_9MAGN</name>
<keyword evidence="2" id="KW-1185">Reference proteome</keyword>
<gene>
    <name evidence="1" type="ORF">NE237_025777</name>
</gene>
<evidence type="ECO:0000313" key="1">
    <source>
        <dbReference type="EMBL" id="KAJ4958666.1"/>
    </source>
</evidence>
<comment type="caution">
    <text evidence="1">The sequence shown here is derived from an EMBL/GenBank/DDBJ whole genome shotgun (WGS) entry which is preliminary data.</text>
</comment>